<dbReference type="eggNOG" id="ENOG502SCYI">
    <property type="taxonomic scope" value="Eukaryota"/>
</dbReference>
<organism evidence="1 2">
    <name type="scientific">Ectocarpus siliculosus</name>
    <name type="common">Brown alga</name>
    <name type="synonym">Conferva siliculosa</name>
    <dbReference type="NCBI Taxonomy" id="2880"/>
    <lineage>
        <taxon>Eukaryota</taxon>
        <taxon>Sar</taxon>
        <taxon>Stramenopiles</taxon>
        <taxon>Ochrophyta</taxon>
        <taxon>PX clade</taxon>
        <taxon>Phaeophyceae</taxon>
        <taxon>Ectocarpales</taxon>
        <taxon>Ectocarpaceae</taxon>
        <taxon>Ectocarpus</taxon>
    </lineage>
</organism>
<reference evidence="1 2" key="1">
    <citation type="journal article" date="2010" name="Nature">
        <title>The Ectocarpus genome and the independent evolution of multicellularity in brown algae.</title>
        <authorList>
            <person name="Cock J.M."/>
            <person name="Sterck L."/>
            <person name="Rouze P."/>
            <person name="Scornet D."/>
            <person name="Allen A.E."/>
            <person name="Amoutzias G."/>
            <person name="Anthouard V."/>
            <person name="Artiguenave F."/>
            <person name="Aury J.M."/>
            <person name="Badger J.H."/>
            <person name="Beszteri B."/>
            <person name="Billiau K."/>
            <person name="Bonnet E."/>
            <person name="Bothwell J.H."/>
            <person name="Bowler C."/>
            <person name="Boyen C."/>
            <person name="Brownlee C."/>
            <person name="Carrano C.J."/>
            <person name="Charrier B."/>
            <person name="Cho G.Y."/>
            <person name="Coelho S.M."/>
            <person name="Collen J."/>
            <person name="Corre E."/>
            <person name="Da Silva C."/>
            <person name="Delage L."/>
            <person name="Delaroque N."/>
            <person name="Dittami S.M."/>
            <person name="Doulbeau S."/>
            <person name="Elias M."/>
            <person name="Farnham G."/>
            <person name="Gachon C.M."/>
            <person name="Gschloessl B."/>
            <person name="Heesch S."/>
            <person name="Jabbari K."/>
            <person name="Jubin C."/>
            <person name="Kawai H."/>
            <person name="Kimura K."/>
            <person name="Kloareg B."/>
            <person name="Kupper F.C."/>
            <person name="Lang D."/>
            <person name="Le Bail A."/>
            <person name="Leblanc C."/>
            <person name="Lerouge P."/>
            <person name="Lohr M."/>
            <person name="Lopez P.J."/>
            <person name="Martens C."/>
            <person name="Maumus F."/>
            <person name="Michel G."/>
            <person name="Miranda-Saavedra D."/>
            <person name="Morales J."/>
            <person name="Moreau H."/>
            <person name="Motomura T."/>
            <person name="Nagasato C."/>
            <person name="Napoli C.A."/>
            <person name="Nelson D.R."/>
            <person name="Nyvall-Collen P."/>
            <person name="Peters A.F."/>
            <person name="Pommier C."/>
            <person name="Potin P."/>
            <person name="Poulain J."/>
            <person name="Quesneville H."/>
            <person name="Read B."/>
            <person name="Rensing S.A."/>
            <person name="Ritter A."/>
            <person name="Rousvoal S."/>
            <person name="Samanta M."/>
            <person name="Samson G."/>
            <person name="Schroeder D.C."/>
            <person name="Segurens B."/>
            <person name="Strittmatter M."/>
            <person name="Tonon T."/>
            <person name="Tregear J.W."/>
            <person name="Valentin K."/>
            <person name="von Dassow P."/>
            <person name="Yamagishi T."/>
            <person name="Van de Peer Y."/>
            <person name="Wincker P."/>
        </authorList>
    </citation>
    <scope>NUCLEOTIDE SEQUENCE [LARGE SCALE GENOMIC DNA]</scope>
    <source>
        <strain evidence="2">Ec32 / CCAP1310/4</strain>
    </source>
</reference>
<dbReference type="OMA" id="ITEGEMH"/>
<sequence length="919" mass="98652">MAGLASASVSFEEKIAQVYDVAPKVRIAGSGFDELDAASLKLSFAPKLKEGEDYKVDIQSSTVMVLNLQSGKKWMSLDDGASPTGLYLSSAKVGDLGLLEDSVQIATIVPSPTVEASSKPIYMQTTPKLIVNGTNFNTKITELYFDPPLQEGVVIQKKVLSPTQISITKNFKYDNPYVWADEPGPLKIVAINTGGGRLSLNSDDGGIVIAEVQADLDHHGVTVQGHESLDLYQSSKSFQISGSGFVDGTKVRFANALRGGGTNFTITDSQPELLTLELAEGSKWRKNPSALPGALVLLAADSGDGWVPLGPTQAKAGSKVATVFEDPSVEASDVEIYRTHTHELQIRGTGFNKVVRPVLDFEPALDSTSVYVEVVNRTMITLSLSTTSSQWTADENVGDLTIKGLDTGAGMVTFDSPVTVAKVVSDSDVHESGVQVYPSYGQPKYQSSKQPLQILGTGFKGEPVLNFDPPIWAPDNYTVTVVSETELKLDLADGSLWSKYGGTLMVKGINVGDGEIELGGGKGVKVATILEDPTITEGEMHIYTTHTKHFPVHGTGFQSVLDPSRPPTIVIDGISSSNYKIQDNWRDNVMTLSLLEGAWATVPEGEVTPIKIMSIDTGAGTVSLPSGVQIANVREDSSTNLCEDSCSFAADGQCDEPGVAFGTSSSYGGSYMGSYYSDMLNYNPYGLGWGYDDDANSFLGTNDYSGMYRYAGYDTTYQYYGMTLDDDGFFNGMSPCDVGTDCTDCGVKFVDDGTCTNTCQHARDGYCDDPRASGVCPSGTDCQDCGPWGDGNSNFTLTTFYQSSSWFDDDDWEMLWNDDGVLYGQEMNAQAPYKRDWNDHEVLHKEAPGAGTIFVDVLWAMVVLVGCSMSLGGCMVAYRHFKAGGGGAPMYLPVQAAEEVELSRRAGGAEQTPDVVRIG</sequence>
<evidence type="ECO:0000313" key="1">
    <source>
        <dbReference type="EMBL" id="CBN78994.1"/>
    </source>
</evidence>
<accession>D8LG95</accession>
<dbReference type="OrthoDB" id="198744at2759"/>
<proteinExistence type="predicted"/>
<dbReference type="InParanoid" id="D8LG95"/>
<gene>
    <name evidence="1" type="ORF">Esi_0158_0056</name>
</gene>
<name>D8LG95_ECTSI</name>
<evidence type="ECO:0000313" key="2">
    <source>
        <dbReference type="Proteomes" id="UP000002630"/>
    </source>
</evidence>
<keyword evidence="2" id="KW-1185">Reference proteome</keyword>
<dbReference type="AlphaFoldDB" id="D8LG95"/>
<protein>
    <submittedName>
        <fullName evidence="1">Peptidase S1 and S6, chymotrypsin/Hap</fullName>
    </submittedName>
</protein>
<dbReference type="EMBL" id="FN648129">
    <property type="protein sequence ID" value="CBN78994.1"/>
    <property type="molecule type" value="Genomic_DNA"/>
</dbReference>
<dbReference type="Proteomes" id="UP000002630">
    <property type="component" value="Linkage Group LG12"/>
</dbReference>
<dbReference type="EMBL" id="FN649737">
    <property type="protein sequence ID" value="CBN78994.1"/>
    <property type="molecule type" value="Genomic_DNA"/>
</dbReference>